<proteinExistence type="predicted"/>
<evidence type="ECO:0000313" key="3">
    <source>
        <dbReference type="Proteomes" id="UP000183642"/>
    </source>
</evidence>
<accession>A0A1I5CRQ5</accession>
<keyword evidence="1" id="KW-1133">Transmembrane helix</keyword>
<name>A0A1I5CRQ5_9ACTN</name>
<feature type="transmembrane region" description="Helical" evidence="1">
    <location>
        <begin position="12"/>
        <end position="32"/>
    </location>
</feature>
<dbReference type="Proteomes" id="UP000183642">
    <property type="component" value="Unassembled WGS sequence"/>
</dbReference>
<keyword evidence="3" id="KW-1185">Reference proteome</keyword>
<protein>
    <submittedName>
        <fullName evidence="2">Uncharacterized protein</fullName>
    </submittedName>
</protein>
<reference evidence="3" key="1">
    <citation type="submission" date="2016-10" db="EMBL/GenBank/DDBJ databases">
        <authorList>
            <person name="Varghese N."/>
            <person name="Submissions S."/>
        </authorList>
    </citation>
    <scope>NUCLEOTIDE SEQUENCE [LARGE SCALE GENOMIC DNA]</scope>
    <source>
        <strain evidence="3">DSM 43161</strain>
    </source>
</reference>
<keyword evidence="1" id="KW-0472">Membrane</keyword>
<evidence type="ECO:0000256" key="1">
    <source>
        <dbReference type="SAM" id="Phobius"/>
    </source>
</evidence>
<dbReference type="AlphaFoldDB" id="A0A1I5CRQ5"/>
<keyword evidence="1" id="KW-0812">Transmembrane</keyword>
<dbReference type="EMBL" id="FOWE01000001">
    <property type="protein sequence ID" value="SFN89679.1"/>
    <property type="molecule type" value="Genomic_DNA"/>
</dbReference>
<evidence type="ECO:0000313" key="2">
    <source>
        <dbReference type="EMBL" id="SFN89679.1"/>
    </source>
</evidence>
<sequence length="82" mass="8067">MVGEGLVPAGRPASAAGIATALALGGLGVATLPARTATPLQRVYGATLVWALVGVADGRRASSRPVAAAAVVAALPVLRRLR</sequence>
<organism evidence="2 3">
    <name type="scientific">Geodermatophilus obscurus</name>
    <dbReference type="NCBI Taxonomy" id="1861"/>
    <lineage>
        <taxon>Bacteria</taxon>
        <taxon>Bacillati</taxon>
        <taxon>Actinomycetota</taxon>
        <taxon>Actinomycetes</taxon>
        <taxon>Geodermatophilales</taxon>
        <taxon>Geodermatophilaceae</taxon>
        <taxon>Geodermatophilus</taxon>
    </lineage>
</organism>
<gene>
    <name evidence="2" type="ORF">SAMN05660359_00493</name>
</gene>